<feature type="region of interest" description="Disordered" evidence="1">
    <location>
        <begin position="82"/>
        <end position="105"/>
    </location>
</feature>
<gene>
    <name evidence="2" type="ORF">F2Q69_00024567</name>
</gene>
<name>A0A8S9QDY0_BRACR</name>
<sequence length="105" mass="11497">MDSNMLFELFVCCWGASCSIRKCSGALGSVLERPAVSSMIRYTTLTYVPRDSPQRSVHLAVRAWGDFLETAARAGLTRRDLQGDEPAAVRDGTGRINPFDISKDG</sequence>
<comment type="caution">
    <text evidence="2">The sequence shown here is derived from an EMBL/GenBank/DDBJ whole genome shotgun (WGS) entry which is preliminary data.</text>
</comment>
<accession>A0A8S9QDY0</accession>
<dbReference type="AlphaFoldDB" id="A0A8S9QDY0"/>
<reference evidence="2" key="1">
    <citation type="submission" date="2019-12" db="EMBL/GenBank/DDBJ databases">
        <title>Genome sequencing and annotation of Brassica cretica.</title>
        <authorList>
            <person name="Studholme D.J."/>
            <person name="Sarris P."/>
        </authorList>
    </citation>
    <scope>NUCLEOTIDE SEQUENCE</scope>
    <source>
        <strain evidence="2">PFS-109/04</strain>
        <tissue evidence="2">Leaf</tissue>
    </source>
</reference>
<evidence type="ECO:0000313" key="2">
    <source>
        <dbReference type="EMBL" id="KAF3540016.1"/>
    </source>
</evidence>
<proteinExistence type="predicted"/>
<evidence type="ECO:0000256" key="1">
    <source>
        <dbReference type="SAM" id="MobiDB-lite"/>
    </source>
</evidence>
<evidence type="ECO:0000313" key="3">
    <source>
        <dbReference type="Proteomes" id="UP000712600"/>
    </source>
</evidence>
<organism evidence="2 3">
    <name type="scientific">Brassica cretica</name>
    <name type="common">Mustard</name>
    <dbReference type="NCBI Taxonomy" id="69181"/>
    <lineage>
        <taxon>Eukaryota</taxon>
        <taxon>Viridiplantae</taxon>
        <taxon>Streptophyta</taxon>
        <taxon>Embryophyta</taxon>
        <taxon>Tracheophyta</taxon>
        <taxon>Spermatophyta</taxon>
        <taxon>Magnoliopsida</taxon>
        <taxon>eudicotyledons</taxon>
        <taxon>Gunneridae</taxon>
        <taxon>Pentapetalae</taxon>
        <taxon>rosids</taxon>
        <taxon>malvids</taxon>
        <taxon>Brassicales</taxon>
        <taxon>Brassicaceae</taxon>
        <taxon>Brassiceae</taxon>
        <taxon>Brassica</taxon>
    </lineage>
</organism>
<protein>
    <submittedName>
        <fullName evidence="2">Uncharacterized protein</fullName>
    </submittedName>
</protein>
<dbReference type="EMBL" id="QGKX02001290">
    <property type="protein sequence ID" value="KAF3540016.1"/>
    <property type="molecule type" value="Genomic_DNA"/>
</dbReference>
<dbReference type="Proteomes" id="UP000712600">
    <property type="component" value="Unassembled WGS sequence"/>
</dbReference>